<sequence length="1052" mass="116352">MSRNIQQGKSRILYCLLKTTQSSYLTYPNNNSIDTIAQESSKPKVKGSETEEPQRYTKLGWVKGKQVTVLGSLEPVNVFLGIPFAAPPLGDLRFSSPRPAIPWLNLREATSYPSLCFQNPEWLATYQKVLQVHYPKFEVSEDCLYLNIHAPAHADYDSSLPVMVWIPGGGFETGSASIFDGSALAAYEDVLIVTIQYRLGIFGFFTTLDQHAPGNWAFQDQLAALLWVKENIKFFGGNPDSVTLFGGSAGAISISSLILSPLSTGLFHRAIMESGVAIIPNLKGLDDKRKSDLQVVADVCGCNVSDSQALLKCLREKSSLELLSLGKKAKSFTRVVDGSFFPDEPLELLSQKAFKAVPSIIGVNNQECGYILPLKDTPEILLGSNKSVALNLIHVFLHIPAHYLHVVADEYFHDMHSLTEIRDSLLDLLGDVFFVVPGLVTARYHRDAGAPVYFYEFQHRPQCFKNTRPAFVKADHTDEVRFVFGGPFLKGDIAMFEEATEEEKSLSRKIMKYWANFARSGDPNGAGLPLWPVYDQDEQYLKLDLNIRHSSSPPVVDTAHGKVLGKYVSLEGFAQPVAVFLGVPYAKPPLGPLRFAEPQYAEPWYFVKNATSYPPMCSQDATVGKLLHDLFTNRKESIPLRFSEDCLYLNIYTPADLTKNMRLPVMVWIHGGSLVVGGASTYDGLALSAHENVVVVVIQYRLGIWGFLSTGDEHSRGNWGHKDQLFALRWVQSNIVNFGGDPGSVTIFGESAGGESVSVLMLVPRASASFHRAISESGVALTPGMVMKDGKPIAEQVAIAAGCKTTTSAVMVNCLRQKTEDELMEVNLKLSCPFLPTVVDGSFLPKSPEEILAEKNFKTVPYMVGINKQEFGWLLPLNVPEEVIPAVIKEYLGGAEDIVKNRDLFVDLIGDVLFAVPSVIVARHYRDAGAPVYMYEFQYHPSFSSDLKPETVMGDHGDELFSVFGAPFTKGGASSEEINISKMMMKFWGNFARNGNPNEKTLPAWPEYNQNEGYLKIGATTQAAHGLKDKEVAFWTKVWTKEAVEKPLQEKN</sequence>
<dbReference type="Gene3D" id="3.40.50.1820">
    <property type="entry name" value="alpha/beta hydrolase"/>
    <property type="match status" value="2"/>
</dbReference>
<dbReference type="GO" id="GO:0016787">
    <property type="term" value="F:hydrolase activity"/>
    <property type="evidence" value="ECO:0007669"/>
    <property type="project" value="UniProtKB-KW"/>
</dbReference>
<proteinExistence type="inferred from homology"/>
<reference evidence="6 7" key="1">
    <citation type="journal article" date="2023" name="bioRxiv">
        <title>Conserved and derived expression patterns and positive selection on dental genes reveal complex evolutionary context of ever-growing rodent molars.</title>
        <authorList>
            <person name="Calamari Z.T."/>
            <person name="Song A."/>
            <person name="Cohen E."/>
            <person name="Akter M."/>
            <person name="Roy R.D."/>
            <person name="Hallikas O."/>
            <person name="Christensen M.M."/>
            <person name="Li P."/>
            <person name="Marangoni P."/>
            <person name="Jernvall J."/>
            <person name="Klein O.D."/>
        </authorList>
    </citation>
    <scope>NUCLEOTIDE SEQUENCE [LARGE SCALE GENOMIC DNA]</scope>
    <source>
        <strain evidence="6">V071</strain>
    </source>
</reference>
<dbReference type="EMBL" id="JBBHLL010000643">
    <property type="protein sequence ID" value="KAK7798995.1"/>
    <property type="molecule type" value="Genomic_DNA"/>
</dbReference>
<comment type="caution">
    <text evidence="6">The sequence shown here is derived from an EMBL/GenBank/DDBJ whole genome shotgun (WGS) entry which is preliminary data.</text>
</comment>
<accession>A0AAW0HC38</accession>
<comment type="similarity">
    <text evidence="1">Belongs to the type-B carboxylesterase/lipase family.</text>
</comment>
<dbReference type="InterPro" id="IPR019819">
    <property type="entry name" value="Carboxylesterase_B_CS"/>
</dbReference>
<feature type="domain" description="Carboxylesterase type B" evidence="5">
    <location>
        <begin position="553"/>
        <end position="881"/>
    </location>
</feature>
<dbReference type="SUPFAM" id="SSF53474">
    <property type="entry name" value="alpha/beta-Hydrolases"/>
    <property type="match status" value="2"/>
</dbReference>
<dbReference type="Proteomes" id="UP001488838">
    <property type="component" value="Unassembled WGS sequence"/>
</dbReference>
<keyword evidence="3" id="KW-0378">Hydrolase</keyword>
<gene>
    <name evidence="6" type="ORF">U0070_025946</name>
</gene>
<dbReference type="FunFam" id="3.40.50.1820:FF:000011">
    <property type="entry name" value="Carboxylic ester hydrolase"/>
    <property type="match status" value="2"/>
</dbReference>
<evidence type="ECO:0000313" key="6">
    <source>
        <dbReference type="EMBL" id="KAK7798995.1"/>
    </source>
</evidence>
<dbReference type="PROSITE" id="PS00122">
    <property type="entry name" value="CARBOXYLESTERASE_B_1"/>
    <property type="match status" value="2"/>
</dbReference>
<dbReference type="PANTHER" id="PTHR11559">
    <property type="entry name" value="CARBOXYLESTERASE"/>
    <property type="match status" value="1"/>
</dbReference>
<evidence type="ECO:0000313" key="7">
    <source>
        <dbReference type="Proteomes" id="UP001488838"/>
    </source>
</evidence>
<name>A0AAW0HC38_MYOGA</name>
<dbReference type="InterPro" id="IPR050309">
    <property type="entry name" value="Type-B_Carboxylest/Lipase"/>
</dbReference>
<keyword evidence="4" id="KW-1015">Disulfide bond</keyword>
<evidence type="ECO:0000256" key="4">
    <source>
        <dbReference type="ARBA" id="ARBA00023157"/>
    </source>
</evidence>
<keyword evidence="7" id="KW-1185">Reference proteome</keyword>
<dbReference type="CDD" id="cd00312">
    <property type="entry name" value="Esterase_lipase"/>
    <property type="match status" value="2"/>
</dbReference>
<protein>
    <recommendedName>
        <fullName evidence="5">Carboxylesterase type B domain-containing protein</fullName>
    </recommendedName>
</protein>
<dbReference type="Pfam" id="PF00135">
    <property type="entry name" value="COesterase"/>
    <property type="match status" value="2"/>
</dbReference>
<evidence type="ECO:0000256" key="1">
    <source>
        <dbReference type="ARBA" id="ARBA00005964"/>
    </source>
</evidence>
<dbReference type="PROSITE" id="PS00941">
    <property type="entry name" value="CARBOXYLESTERASE_B_2"/>
    <property type="match status" value="1"/>
</dbReference>
<feature type="domain" description="Carboxylesterase type B" evidence="5">
    <location>
        <begin position="52"/>
        <end position="547"/>
    </location>
</feature>
<dbReference type="InterPro" id="IPR019826">
    <property type="entry name" value="Carboxylesterase_B_AS"/>
</dbReference>
<keyword evidence="2" id="KW-0732">Signal</keyword>
<dbReference type="InterPro" id="IPR029058">
    <property type="entry name" value="AB_hydrolase_fold"/>
</dbReference>
<dbReference type="InterPro" id="IPR002018">
    <property type="entry name" value="CarbesteraseB"/>
</dbReference>
<evidence type="ECO:0000259" key="5">
    <source>
        <dbReference type="Pfam" id="PF00135"/>
    </source>
</evidence>
<evidence type="ECO:0000256" key="3">
    <source>
        <dbReference type="ARBA" id="ARBA00022801"/>
    </source>
</evidence>
<evidence type="ECO:0000256" key="2">
    <source>
        <dbReference type="ARBA" id="ARBA00022729"/>
    </source>
</evidence>
<organism evidence="6 7">
    <name type="scientific">Myodes glareolus</name>
    <name type="common">Bank vole</name>
    <name type="synonym">Clethrionomys glareolus</name>
    <dbReference type="NCBI Taxonomy" id="447135"/>
    <lineage>
        <taxon>Eukaryota</taxon>
        <taxon>Metazoa</taxon>
        <taxon>Chordata</taxon>
        <taxon>Craniata</taxon>
        <taxon>Vertebrata</taxon>
        <taxon>Euteleostomi</taxon>
        <taxon>Mammalia</taxon>
        <taxon>Eutheria</taxon>
        <taxon>Euarchontoglires</taxon>
        <taxon>Glires</taxon>
        <taxon>Rodentia</taxon>
        <taxon>Myomorpha</taxon>
        <taxon>Muroidea</taxon>
        <taxon>Cricetidae</taxon>
        <taxon>Arvicolinae</taxon>
        <taxon>Myodes</taxon>
    </lineage>
</organism>
<dbReference type="AlphaFoldDB" id="A0AAW0HC38"/>